<keyword evidence="1" id="KW-1133">Transmembrane helix</keyword>
<proteinExistence type="predicted"/>
<name>A0ABU1TRL5_9FLAO</name>
<gene>
    <name evidence="2" type="ORF">J2X31_002519</name>
</gene>
<feature type="transmembrane region" description="Helical" evidence="1">
    <location>
        <begin position="12"/>
        <end position="33"/>
    </location>
</feature>
<dbReference type="RefSeq" id="WP_310027092.1">
    <property type="nucleotide sequence ID" value="NZ_JAVDVI010000010.1"/>
</dbReference>
<evidence type="ECO:0000256" key="1">
    <source>
        <dbReference type="SAM" id="Phobius"/>
    </source>
</evidence>
<dbReference type="Proteomes" id="UP001255185">
    <property type="component" value="Unassembled WGS sequence"/>
</dbReference>
<comment type="caution">
    <text evidence="2">The sequence shown here is derived from an EMBL/GenBank/DDBJ whole genome shotgun (WGS) entry which is preliminary data.</text>
</comment>
<sequence length="391" mass="44924">MYFKENLKAFLLFFMELQKTLFALPFVFALFVWNADLSVPVDALGYYTGFIIGMLVDIIISVVFTGGAKTVADVMRLLQEQLKTVFKLIQKAVTKTGEAVLRSIDEIIAIFAKIRNGAKNIKPFLEEILEWLRVFFGALPKQLYEFFTKFGISIKKVPQGVLYSGIPVKVGDDVYALIKDGKEIFRGTKKEIDDLADKLKKMSDKEAKDFIDELVKLKNAFKFKNFASLFDDHILRGEIKITIKNAQTGEVKEVYKYVTGKGGKNADEILPPWQVKKEVSGVHTYKNIDEKILRIKKVKEVKIIHTGEKVELVELEFFVKELNKWSKKDKTSTLWPKSWSLDKIRRVTIEASENITKNDRSKYIGISKEGYKVEFYSTREGIIDNAYLNFE</sequence>
<reference evidence="2 3" key="1">
    <citation type="submission" date="2023-07" db="EMBL/GenBank/DDBJ databases">
        <title>Sorghum-associated microbial communities from plants grown in Nebraska, USA.</title>
        <authorList>
            <person name="Schachtman D."/>
        </authorList>
    </citation>
    <scope>NUCLEOTIDE SEQUENCE [LARGE SCALE GENOMIC DNA]</scope>
    <source>
        <strain evidence="2 3">3773</strain>
    </source>
</reference>
<evidence type="ECO:0008006" key="4">
    <source>
        <dbReference type="Google" id="ProtNLM"/>
    </source>
</evidence>
<keyword evidence="3" id="KW-1185">Reference proteome</keyword>
<keyword evidence="1" id="KW-0472">Membrane</keyword>
<dbReference type="EMBL" id="JAVDVI010000010">
    <property type="protein sequence ID" value="MDR6968496.1"/>
    <property type="molecule type" value="Genomic_DNA"/>
</dbReference>
<feature type="transmembrane region" description="Helical" evidence="1">
    <location>
        <begin position="45"/>
        <end position="68"/>
    </location>
</feature>
<protein>
    <recommendedName>
        <fullName evidence="4">Bacterial EndoU nuclease domain-containing protein</fullName>
    </recommendedName>
</protein>
<organism evidence="2 3">
    <name type="scientific">Flavobacterium arsenatis</name>
    <dbReference type="NCBI Taxonomy" id="1484332"/>
    <lineage>
        <taxon>Bacteria</taxon>
        <taxon>Pseudomonadati</taxon>
        <taxon>Bacteroidota</taxon>
        <taxon>Flavobacteriia</taxon>
        <taxon>Flavobacteriales</taxon>
        <taxon>Flavobacteriaceae</taxon>
        <taxon>Flavobacterium</taxon>
    </lineage>
</organism>
<accession>A0ABU1TRL5</accession>
<keyword evidence="1" id="KW-0812">Transmembrane</keyword>
<evidence type="ECO:0000313" key="2">
    <source>
        <dbReference type="EMBL" id="MDR6968496.1"/>
    </source>
</evidence>
<evidence type="ECO:0000313" key="3">
    <source>
        <dbReference type="Proteomes" id="UP001255185"/>
    </source>
</evidence>